<organism evidence="2 3">
    <name type="scientific">Stephania cephalantha</name>
    <dbReference type="NCBI Taxonomy" id="152367"/>
    <lineage>
        <taxon>Eukaryota</taxon>
        <taxon>Viridiplantae</taxon>
        <taxon>Streptophyta</taxon>
        <taxon>Embryophyta</taxon>
        <taxon>Tracheophyta</taxon>
        <taxon>Spermatophyta</taxon>
        <taxon>Magnoliopsida</taxon>
        <taxon>Ranunculales</taxon>
        <taxon>Menispermaceae</taxon>
        <taxon>Menispermoideae</taxon>
        <taxon>Cissampelideae</taxon>
        <taxon>Stephania</taxon>
    </lineage>
</organism>
<dbReference type="Proteomes" id="UP001419268">
    <property type="component" value="Unassembled WGS sequence"/>
</dbReference>
<protein>
    <submittedName>
        <fullName evidence="2">Uncharacterized protein</fullName>
    </submittedName>
</protein>
<gene>
    <name evidence="2" type="ORF">Scep_021495</name>
</gene>
<keyword evidence="3" id="KW-1185">Reference proteome</keyword>
<feature type="region of interest" description="Disordered" evidence="1">
    <location>
        <begin position="88"/>
        <end position="117"/>
    </location>
</feature>
<comment type="caution">
    <text evidence="2">The sequence shown here is derived from an EMBL/GenBank/DDBJ whole genome shotgun (WGS) entry which is preliminary data.</text>
</comment>
<evidence type="ECO:0000313" key="2">
    <source>
        <dbReference type="EMBL" id="KAK9104651.1"/>
    </source>
</evidence>
<reference evidence="2 3" key="1">
    <citation type="submission" date="2024-01" db="EMBL/GenBank/DDBJ databases">
        <title>Genome assemblies of Stephania.</title>
        <authorList>
            <person name="Yang L."/>
        </authorList>
    </citation>
    <scope>NUCLEOTIDE SEQUENCE [LARGE SCALE GENOMIC DNA]</scope>
    <source>
        <strain evidence="2">JXDWG</strain>
        <tissue evidence="2">Leaf</tissue>
    </source>
</reference>
<evidence type="ECO:0000256" key="1">
    <source>
        <dbReference type="SAM" id="MobiDB-lite"/>
    </source>
</evidence>
<name>A0AAP0F4P4_9MAGN</name>
<feature type="compositionally biased region" description="Low complexity" evidence="1">
    <location>
        <begin position="103"/>
        <end position="117"/>
    </location>
</feature>
<accession>A0AAP0F4P4</accession>
<proteinExistence type="predicted"/>
<dbReference type="EMBL" id="JBBNAG010000009">
    <property type="protein sequence ID" value="KAK9104651.1"/>
    <property type="molecule type" value="Genomic_DNA"/>
</dbReference>
<sequence>MGVSTPKSIGIHRVVELRRNHDALSMVVVSSGIDRSGYTPPRRCSTPFPAPPPSPLPLAGVAAGAVSPHRSPHRCRCRYRVAATAAPTPTLPRRVAPPPGVGTTSATSASPTTTAAADPAIRCRSTPMPCHAAAGRAAAVPPSAPAAPACWFAGRPRLRLNRHRPRPGAPSRFHRAVPLSVAVKVVVNGDEMGWDRGGRWQGVISPAQTRLGYMVGVYGRFFFDLIGLKLVDLLSIFGPEGKNTMNMFGPKREEHDEHVRPFSPEHDFYVQHFESEHD</sequence>
<evidence type="ECO:0000313" key="3">
    <source>
        <dbReference type="Proteomes" id="UP001419268"/>
    </source>
</evidence>
<dbReference type="AlphaFoldDB" id="A0AAP0F4P4"/>